<reference evidence="3 4" key="1">
    <citation type="submission" date="2020-03" db="EMBL/GenBank/DDBJ databases">
        <title>Draft Genome Sequence of Cudoniella acicularis.</title>
        <authorList>
            <person name="Buettner E."/>
            <person name="Kellner H."/>
        </authorList>
    </citation>
    <scope>NUCLEOTIDE SEQUENCE [LARGE SCALE GENOMIC DNA]</scope>
    <source>
        <strain evidence="3 4">DSM 108380</strain>
    </source>
</reference>
<evidence type="ECO:0000256" key="1">
    <source>
        <dbReference type="SAM" id="MobiDB-lite"/>
    </source>
</evidence>
<gene>
    <name evidence="3" type="ORF">G7Y89_g15444</name>
</gene>
<dbReference type="Gene3D" id="3.40.50.720">
    <property type="entry name" value="NAD(P)-binding Rossmann-like Domain"/>
    <property type="match status" value="1"/>
</dbReference>
<dbReference type="InterPro" id="IPR036291">
    <property type="entry name" value="NAD(P)-bd_dom_sf"/>
</dbReference>
<dbReference type="OrthoDB" id="10254221at2759"/>
<evidence type="ECO:0000313" key="3">
    <source>
        <dbReference type="EMBL" id="KAF4614293.1"/>
    </source>
</evidence>
<name>A0A8H4VLI2_9HELO</name>
<feature type="region of interest" description="Disordered" evidence="1">
    <location>
        <begin position="662"/>
        <end position="701"/>
    </location>
</feature>
<keyword evidence="4" id="KW-1185">Reference proteome</keyword>
<evidence type="ECO:0000313" key="4">
    <source>
        <dbReference type="Proteomes" id="UP000566819"/>
    </source>
</evidence>
<protein>
    <recommendedName>
        <fullName evidence="2">NAD(P)-binding domain-containing protein</fullName>
    </recommendedName>
</protein>
<dbReference type="AlphaFoldDB" id="A0A8H4VLI2"/>
<dbReference type="SUPFAM" id="SSF51735">
    <property type="entry name" value="NAD(P)-binding Rossmann-fold domains"/>
    <property type="match status" value="1"/>
</dbReference>
<dbReference type="InterPro" id="IPR016040">
    <property type="entry name" value="NAD(P)-bd_dom"/>
</dbReference>
<dbReference type="EMBL" id="JAAMPI010002410">
    <property type="protein sequence ID" value="KAF4614293.1"/>
    <property type="molecule type" value="Genomic_DNA"/>
</dbReference>
<feature type="domain" description="NAD(P)-binding" evidence="2">
    <location>
        <begin position="7"/>
        <end position="164"/>
    </location>
</feature>
<dbReference type="Proteomes" id="UP000566819">
    <property type="component" value="Unassembled WGS sequence"/>
</dbReference>
<organism evidence="3 4">
    <name type="scientific">Cudoniella acicularis</name>
    <dbReference type="NCBI Taxonomy" id="354080"/>
    <lineage>
        <taxon>Eukaryota</taxon>
        <taxon>Fungi</taxon>
        <taxon>Dikarya</taxon>
        <taxon>Ascomycota</taxon>
        <taxon>Pezizomycotina</taxon>
        <taxon>Leotiomycetes</taxon>
        <taxon>Helotiales</taxon>
        <taxon>Tricladiaceae</taxon>
        <taxon>Cudoniella</taxon>
    </lineage>
</organism>
<sequence>MRVLLLGATGNLGSRCLQALIAHKHTVIVVVRNVPKLQSMMSPVLLGQIHAIVEGDATDFAALEKAILDHDIEGIIDVAGNVVPPWQESVMPKIARAVTHAAVAVGKQRGKPLRAWISSGIVSLEYPGTGYLFSDYMPKTGVNQHTGVRDVVEAIPLSKLKWSLYGSAGMYSNRKQGQFEPLDAPIPHDLLVKANSPPGWEKTWVERIPLIGVYLNPLYMILVHYQTRSTRLLGRQLGSSWRLTELKGASTAFGNNLNNMLTELLPQPSECVLFPFTIDEWHIDVIYAQHRVRPIFLACSLTGSRLYQSILDVEMRQRRGAWPTGDFYFNPKWQVPREIVKLEFYNFLSAAHYALRVKPSFISNVLRITIVGIAGRGITGDRSRHVLFATFLKAALRRTETENALLKPLAAIRSSMAHDKNLFQRLFSLLTDARSLTEAAAEHLYLIPIAFYDCSAILFMIGLCDYYGRSDEGKVQEYRDRIANTWRNRTRTRIPPIDALIEAILELPVEIIVASGGNTNPLDNFNEEQMQRKAEMRARVYEGLKAALNKDIGGYDQGSSGTKSGLGMFGLGNAFSMQDEHVIIAILEARRLMDGEPCAQDVEEARNILQDALLTEKHLSPKPINLAVIHRALSEKVEEKSGYLRRALYHWKEALRIEEEAGYPKRQNDIDREKQRIKMLEDEVEKAEKEKGGGPEARQLE</sequence>
<dbReference type="Pfam" id="PF13460">
    <property type="entry name" value="NAD_binding_10"/>
    <property type="match status" value="1"/>
</dbReference>
<evidence type="ECO:0000259" key="2">
    <source>
        <dbReference type="Pfam" id="PF13460"/>
    </source>
</evidence>
<accession>A0A8H4VLI2</accession>
<comment type="caution">
    <text evidence="3">The sequence shown here is derived from an EMBL/GenBank/DDBJ whole genome shotgun (WGS) entry which is preliminary data.</text>
</comment>
<proteinExistence type="predicted"/>